<dbReference type="PANTHER" id="PTHR10122">
    <property type="entry name" value="CYTOCHROME C OXIDASE SUBUNIT 5B, MITOCHONDRIAL"/>
    <property type="match status" value="1"/>
</dbReference>
<protein>
    <submittedName>
        <fullName evidence="4">Cytochrome c oxidase subunit vb domain-containing protein</fullName>
    </submittedName>
</protein>
<dbReference type="FunFam" id="2.60.11.10:FF:000004">
    <property type="entry name" value="Cytochrome c oxidase subunit 5B"/>
    <property type="match status" value="1"/>
</dbReference>
<evidence type="ECO:0000313" key="4">
    <source>
        <dbReference type="EMBL" id="KAI1728334.1"/>
    </source>
</evidence>
<dbReference type="InterPro" id="IPR002124">
    <property type="entry name" value="Cyt_c_oxidase_su5b"/>
</dbReference>
<dbReference type="PROSITE" id="PS51359">
    <property type="entry name" value="COX5B_2"/>
    <property type="match status" value="1"/>
</dbReference>
<feature type="binding site" evidence="3">
    <location>
        <position position="104"/>
    </location>
    <ligand>
        <name>Zn(2+)</name>
        <dbReference type="ChEBI" id="CHEBI:29105"/>
    </ligand>
</feature>
<dbReference type="EMBL" id="JAKKPZ010000001">
    <property type="protein sequence ID" value="KAI1728334.1"/>
    <property type="molecule type" value="Genomic_DNA"/>
</dbReference>
<dbReference type="Pfam" id="PF01215">
    <property type="entry name" value="COX5B"/>
    <property type="match status" value="1"/>
</dbReference>
<dbReference type="GO" id="GO:0006123">
    <property type="term" value="P:mitochondrial electron transport, cytochrome c to oxygen"/>
    <property type="evidence" value="ECO:0007669"/>
    <property type="project" value="InterPro"/>
</dbReference>
<evidence type="ECO:0000313" key="5">
    <source>
        <dbReference type="Proteomes" id="UP001201812"/>
    </source>
</evidence>
<reference evidence="4" key="1">
    <citation type="submission" date="2022-01" db="EMBL/GenBank/DDBJ databases">
        <title>Genome Sequence Resource for Two Populations of Ditylenchus destructor, the Migratory Endoparasitic Phytonematode.</title>
        <authorList>
            <person name="Zhang H."/>
            <person name="Lin R."/>
            <person name="Xie B."/>
        </authorList>
    </citation>
    <scope>NUCLEOTIDE SEQUENCE</scope>
    <source>
        <strain evidence="4">BazhouSP</strain>
    </source>
</reference>
<sequence length="140" mass="15927">MSMKLFVARSVLTNLAKSLSAPTATMAQPKRFYASEAEADPEEYGYHPDPLEHARGLDKKMFLARLAGDDRYEPKVYYRSPETTRESPNLLPSPTDNRMLACLCEPDSGHIVFSAIRKGAPKRCECGHWFKLVDVEEEWF</sequence>
<dbReference type="SUPFAM" id="SSF57802">
    <property type="entry name" value="Rubredoxin-like"/>
    <property type="match status" value="1"/>
</dbReference>
<dbReference type="Gene3D" id="2.60.11.10">
    <property type="entry name" value="Cytochrome c oxidase, subunit Vb"/>
    <property type="match status" value="1"/>
</dbReference>
<comment type="caution">
    <text evidence="4">The sequence shown here is derived from an EMBL/GenBank/DDBJ whole genome shotgun (WGS) entry which is preliminary data.</text>
</comment>
<dbReference type="CDD" id="cd00924">
    <property type="entry name" value="Cyt_c_Oxidase_Vb"/>
    <property type="match status" value="1"/>
</dbReference>
<evidence type="ECO:0000256" key="2">
    <source>
        <dbReference type="ARBA" id="ARBA00022833"/>
    </source>
</evidence>
<accession>A0AAD4NKN7</accession>
<feature type="binding site" evidence="3">
    <location>
        <position position="126"/>
    </location>
    <ligand>
        <name>Zn(2+)</name>
        <dbReference type="ChEBI" id="CHEBI:29105"/>
    </ligand>
</feature>
<keyword evidence="2 3" id="KW-0862">Zinc</keyword>
<keyword evidence="5" id="KW-1185">Reference proteome</keyword>
<gene>
    <name evidence="4" type="ORF">DdX_00505</name>
</gene>
<evidence type="ECO:0000256" key="3">
    <source>
        <dbReference type="PIRSR" id="PIRSR602124-1"/>
    </source>
</evidence>
<name>A0AAD4NKN7_9BILA</name>
<feature type="binding site" evidence="3">
    <location>
        <position position="102"/>
    </location>
    <ligand>
        <name>Zn(2+)</name>
        <dbReference type="ChEBI" id="CHEBI:29105"/>
    </ligand>
</feature>
<dbReference type="GO" id="GO:0045277">
    <property type="term" value="C:respiratory chain complex IV"/>
    <property type="evidence" value="ECO:0007669"/>
    <property type="project" value="InterPro"/>
</dbReference>
<dbReference type="Proteomes" id="UP001201812">
    <property type="component" value="Unassembled WGS sequence"/>
</dbReference>
<dbReference type="GO" id="GO:0005740">
    <property type="term" value="C:mitochondrial envelope"/>
    <property type="evidence" value="ECO:0007669"/>
    <property type="project" value="InterPro"/>
</dbReference>
<dbReference type="GO" id="GO:0046872">
    <property type="term" value="F:metal ion binding"/>
    <property type="evidence" value="ECO:0007669"/>
    <property type="project" value="UniProtKB-KW"/>
</dbReference>
<feature type="binding site" evidence="3">
    <location>
        <position position="124"/>
    </location>
    <ligand>
        <name>Zn(2+)</name>
        <dbReference type="ChEBI" id="CHEBI:29105"/>
    </ligand>
</feature>
<dbReference type="PANTHER" id="PTHR10122:SF0">
    <property type="entry name" value="CYTOCHROME C OXIDASE SUBUNIT 5B, ISOFORM A-RELATED"/>
    <property type="match status" value="1"/>
</dbReference>
<keyword evidence="1 3" id="KW-0479">Metal-binding</keyword>
<evidence type="ECO:0000256" key="1">
    <source>
        <dbReference type="ARBA" id="ARBA00022723"/>
    </source>
</evidence>
<organism evidence="4 5">
    <name type="scientific">Ditylenchus destructor</name>
    <dbReference type="NCBI Taxonomy" id="166010"/>
    <lineage>
        <taxon>Eukaryota</taxon>
        <taxon>Metazoa</taxon>
        <taxon>Ecdysozoa</taxon>
        <taxon>Nematoda</taxon>
        <taxon>Chromadorea</taxon>
        <taxon>Rhabditida</taxon>
        <taxon>Tylenchina</taxon>
        <taxon>Tylenchomorpha</taxon>
        <taxon>Sphaerularioidea</taxon>
        <taxon>Anguinidae</taxon>
        <taxon>Anguininae</taxon>
        <taxon>Ditylenchus</taxon>
    </lineage>
</organism>
<dbReference type="InterPro" id="IPR036972">
    <property type="entry name" value="Cyt_c_oxidase_su5b_sf"/>
</dbReference>
<dbReference type="AlphaFoldDB" id="A0AAD4NKN7"/>
<proteinExistence type="predicted"/>